<dbReference type="InterPro" id="IPR015421">
    <property type="entry name" value="PyrdxlP-dep_Trfase_major"/>
</dbReference>
<dbReference type="Proteomes" id="UP000260644">
    <property type="component" value="Unassembled WGS sequence"/>
</dbReference>
<dbReference type="Gene3D" id="3.90.1150.10">
    <property type="entry name" value="Aspartate Aminotransferase, domain 1"/>
    <property type="match status" value="1"/>
</dbReference>
<dbReference type="GO" id="GO:0030170">
    <property type="term" value="F:pyridoxal phosphate binding"/>
    <property type="evidence" value="ECO:0007669"/>
    <property type="project" value="InterPro"/>
</dbReference>
<evidence type="ECO:0000313" key="5">
    <source>
        <dbReference type="Proteomes" id="UP000260644"/>
    </source>
</evidence>
<accession>A0A3E1YGE6</accession>
<dbReference type="RefSeq" id="WP_116973462.1">
    <property type="nucleotide sequence ID" value="NZ_QPMM01000001.1"/>
</dbReference>
<dbReference type="PANTHER" id="PTHR13693:SF3">
    <property type="entry name" value="LD36009P"/>
    <property type="match status" value="1"/>
</dbReference>
<proteinExistence type="predicted"/>
<organism evidence="4 5">
    <name type="scientific">Chitinophaga silvatica</name>
    <dbReference type="NCBI Taxonomy" id="2282649"/>
    <lineage>
        <taxon>Bacteria</taxon>
        <taxon>Pseudomonadati</taxon>
        <taxon>Bacteroidota</taxon>
        <taxon>Chitinophagia</taxon>
        <taxon>Chitinophagales</taxon>
        <taxon>Chitinophagaceae</taxon>
        <taxon>Chitinophaga</taxon>
    </lineage>
</organism>
<gene>
    <name evidence="4" type="ORF">DVR12_00315</name>
</gene>
<dbReference type="EMBL" id="QPMM01000001">
    <property type="protein sequence ID" value="RFS26270.1"/>
    <property type="molecule type" value="Genomic_DNA"/>
</dbReference>
<evidence type="ECO:0000313" key="4">
    <source>
        <dbReference type="EMBL" id="RFS26270.1"/>
    </source>
</evidence>
<dbReference type="InterPro" id="IPR015424">
    <property type="entry name" value="PyrdxlP-dep_Trfase"/>
</dbReference>
<dbReference type="OrthoDB" id="846426at2"/>
<dbReference type="InterPro" id="IPR004839">
    <property type="entry name" value="Aminotransferase_I/II_large"/>
</dbReference>
<dbReference type="InterPro" id="IPR050087">
    <property type="entry name" value="AON_synthase_class-II"/>
</dbReference>
<dbReference type="Pfam" id="PF00155">
    <property type="entry name" value="Aminotran_1_2"/>
    <property type="match status" value="1"/>
</dbReference>
<protein>
    <submittedName>
        <fullName evidence="4">Pyridoxal phosphate-dependent aminotransferase family protein</fullName>
    </submittedName>
</protein>
<reference evidence="4 5" key="1">
    <citation type="submission" date="2018-07" db="EMBL/GenBank/DDBJ databases">
        <title>Chitinophaga K2CV101002-2 sp. nov., isolated from a monsoon evergreen broad-leaved forest soil.</title>
        <authorList>
            <person name="Lv Y."/>
        </authorList>
    </citation>
    <scope>NUCLEOTIDE SEQUENCE [LARGE SCALE GENOMIC DNA]</scope>
    <source>
        <strain evidence="4 5">GDMCC 1.1288</strain>
    </source>
</reference>
<dbReference type="GO" id="GO:0008483">
    <property type="term" value="F:transaminase activity"/>
    <property type="evidence" value="ECO:0007669"/>
    <property type="project" value="UniProtKB-KW"/>
</dbReference>
<feature type="domain" description="Aminotransferase class I/classII large" evidence="3">
    <location>
        <begin position="63"/>
        <end position="280"/>
    </location>
</feature>
<evidence type="ECO:0000256" key="1">
    <source>
        <dbReference type="ARBA" id="ARBA00001933"/>
    </source>
</evidence>
<dbReference type="AlphaFoldDB" id="A0A3E1YGE6"/>
<keyword evidence="4" id="KW-0032">Aminotransferase</keyword>
<sequence length="346" mass="37831">MQYTDFTPGRTVKIAEKTCLFFSGFAYLGLHQLPAYKSLLYEGIEKFGAVFPSSRVANLRLSLYEELETVIAKLLNQEAAAVFSSGYLSSQAAALYASKCGQLIYAPETHPSLWVNNPALPTVSREEWVADTIQQVNSHPDNTFAIVADTVSPISGVIHSFKWLQELKKKVLVLVDDSHGIGIIGPEGQGSIYFLPQSDVVTYLITASLAKAYSTEGGMITGSEKAITAIRKLPIFSGSTSLPPANAYAWLQAKDLFSEQRRILQQNIAYLLHLVNDHGIHNPFALPIFILPPVGGLAASLQKKNIIISSFPYPFPDSLPVNRVVVSAIHTQEDITFLMKGLSSCL</sequence>
<name>A0A3E1YGE6_9BACT</name>
<keyword evidence="2 4" id="KW-0808">Transferase</keyword>
<dbReference type="SUPFAM" id="SSF53383">
    <property type="entry name" value="PLP-dependent transferases"/>
    <property type="match status" value="1"/>
</dbReference>
<dbReference type="Gene3D" id="3.40.640.10">
    <property type="entry name" value="Type I PLP-dependent aspartate aminotransferase-like (Major domain)"/>
    <property type="match status" value="1"/>
</dbReference>
<dbReference type="InterPro" id="IPR015422">
    <property type="entry name" value="PyrdxlP-dep_Trfase_small"/>
</dbReference>
<keyword evidence="5" id="KW-1185">Reference proteome</keyword>
<evidence type="ECO:0000256" key="2">
    <source>
        <dbReference type="ARBA" id="ARBA00022679"/>
    </source>
</evidence>
<dbReference type="PANTHER" id="PTHR13693">
    <property type="entry name" value="CLASS II AMINOTRANSFERASE/8-AMINO-7-OXONONANOATE SYNTHASE"/>
    <property type="match status" value="1"/>
</dbReference>
<comment type="cofactor">
    <cofactor evidence="1">
        <name>pyridoxal 5'-phosphate</name>
        <dbReference type="ChEBI" id="CHEBI:597326"/>
    </cofactor>
</comment>
<evidence type="ECO:0000259" key="3">
    <source>
        <dbReference type="Pfam" id="PF00155"/>
    </source>
</evidence>
<comment type="caution">
    <text evidence="4">The sequence shown here is derived from an EMBL/GenBank/DDBJ whole genome shotgun (WGS) entry which is preliminary data.</text>
</comment>